<evidence type="ECO:0000313" key="7">
    <source>
        <dbReference type="Proteomes" id="UP000271241"/>
    </source>
</evidence>
<feature type="non-terminal residue" evidence="6">
    <location>
        <position position="154"/>
    </location>
</feature>
<evidence type="ECO:0000313" key="6">
    <source>
        <dbReference type="EMBL" id="RKP06757.1"/>
    </source>
</evidence>
<organism evidence="6 7">
    <name type="scientific">Thamnocephalis sphaerospora</name>
    <dbReference type="NCBI Taxonomy" id="78915"/>
    <lineage>
        <taxon>Eukaryota</taxon>
        <taxon>Fungi</taxon>
        <taxon>Fungi incertae sedis</taxon>
        <taxon>Zoopagomycota</taxon>
        <taxon>Zoopagomycotina</taxon>
        <taxon>Zoopagomycetes</taxon>
        <taxon>Zoopagales</taxon>
        <taxon>Sigmoideomycetaceae</taxon>
        <taxon>Thamnocephalis</taxon>
    </lineage>
</organism>
<dbReference type="STRING" id="78915.A0A4P9XLK7"/>
<dbReference type="PANTHER" id="PTHR43735">
    <property type="entry name" value="APOPTOSIS-INDUCING FACTOR 1"/>
    <property type="match status" value="1"/>
</dbReference>
<keyword evidence="2" id="KW-0285">Flavoprotein</keyword>
<protein>
    <recommendedName>
        <fullName evidence="5">FAD/NAD(P)-binding domain-containing protein</fullName>
    </recommendedName>
</protein>
<feature type="domain" description="FAD/NAD(P)-binding" evidence="5">
    <location>
        <begin position="6"/>
        <end position="132"/>
    </location>
</feature>
<comment type="similarity">
    <text evidence="1">Belongs to the FAD-dependent oxidoreductase family.</text>
</comment>
<evidence type="ECO:0000256" key="3">
    <source>
        <dbReference type="ARBA" id="ARBA00022827"/>
    </source>
</evidence>
<proteinExistence type="inferred from homology"/>
<dbReference type="GO" id="GO:0005737">
    <property type="term" value="C:cytoplasm"/>
    <property type="evidence" value="ECO:0007669"/>
    <property type="project" value="TreeGrafter"/>
</dbReference>
<dbReference type="GO" id="GO:0004174">
    <property type="term" value="F:electron-transferring-flavoprotein dehydrogenase activity"/>
    <property type="evidence" value="ECO:0007669"/>
    <property type="project" value="TreeGrafter"/>
</dbReference>
<evidence type="ECO:0000259" key="5">
    <source>
        <dbReference type="Pfam" id="PF07992"/>
    </source>
</evidence>
<dbReference type="PANTHER" id="PTHR43735:SF3">
    <property type="entry name" value="FERROPTOSIS SUPPRESSOR PROTEIN 1"/>
    <property type="match status" value="1"/>
</dbReference>
<dbReference type="Pfam" id="PF07992">
    <property type="entry name" value="Pyr_redox_2"/>
    <property type="match status" value="1"/>
</dbReference>
<keyword evidence="7" id="KW-1185">Reference proteome</keyword>
<dbReference type="EMBL" id="KZ992823">
    <property type="protein sequence ID" value="RKP06757.1"/>
    <property type="molecule type" value="Genomic_DNA"/>
</dbReference>
<sequence length="154" mass="16855">MCIVLGPVGCEVACEIAAAFPKKHVTLVHAPSRLLPNWSTSISSLMTARLQELNVAVHTDERVKRMPGSPVRYRGERSGRVYQPDYVIVATGAKRNVDYLPPRWLDAKKRVVVEPSLRIPGLPNIFAAGDITDIAEEKSTFAAMCAGLCVARNI</sequence>
<keyword evidence="3" id="KW-0274">FAD</keyword>
<accession>A0A4P9XLK7</accession>
<name>A0A4P9XLK7_9FUNG</name>
<dbReference type="AlphaFoldDB" id="A0A4P9XLK7"/>
<dbReference type="Gene3D" id="3.50.50.100">
    <property type="match status" value="1"/>
</dbReference>
<dbReference type="InterPro" id="IPR036188">
    <property type="entry name" value="FAD/NAD-bd_sf"/>
</dbReference>
<evidence type="ECO:0000256" key="4">
    <source>
        <dbReference type="ARBA" id="ARBA00023002"/>
    </source>
</evidence>
<dbReference type="SUPFAM" id="SSF51905">
    <property type="entry name" value="FAD/NAD(P)-binding domain"/>
    <property type="match status" value="1"/>
</dbReference>
<dbReference type="OrthoDB" id="202203at2759"/>
<reference evidence="7" key="1">
    <citation type="journal article" date="2018" name="Nat. Microbiol.">
        <title>Leveraging single-cell genomics to expand the fungal tree of life.</title>
        <authorList>
            <person name="Ahrendt S.R."/>
            <person name="Quandt C.A."/>
            <person name="Ciobanu D."/>
            <person name="Clum A."/>
            <person name="Salamov A."/>
            <person name="Andreopoulos B."/>
            <person name="Cheng J.F."/>
            <person name="Woyke T."/>
            <person name="Pelin A."/>
            <person name="Henrissat B."/>
            <person name="Reynolds N.K."/>
            <person name="Benny G.L."/>
            <person name="Smith M.E."/>
            <person name="James T.Y."/>
            <person name="Grigoriev I.V."/>
        </authorList>
    </citation>
    <scope>NUCLEOTIDE SEQUENCE [LARGE SCALE GENOMIC DNA]</scope>
    <source>
        <strain evidence="7">RSA 1356</strain>
    </source>
</reference>
<evidence type="ECO:0000256" key="1">
    <source>
        <dbReference type="ARBA" id="ARBA00006442"/>
    </source>
</evidence>
<dbReference type="InterPro" id="IPR023753">
    <property type="entry name" value="FAD/NAD-binding_dom"/>
</dbReference>
<dbReference type="Proteomes" id="UP000271241">
    <property type="component" value="Unassembled WGS sequence"/>
</dbReference>
<keyword evidence="4" id="KW-0560">Oxidoreductase</keyword>
<dbReference type="GO" id="GO:0050660">
    <property type="term" value="F:flavin adenine dinucleotide binding"/>
    <property type="evidence" value="ECO:0007669"/>
    <property type="project" value="TreeGrafter"/>
</dbReference>
<evidence type="ECO:0000256" key="2">
    <source>
        <dbReference type="ARBA" id="ARBA00022630"/>
    </source>
</evidence>
<gene>
    <name evidence="6" type="ORF">THASP1DRAFT_18048</name>
</gene>